<dbReference type="InterPro" id="IPR051448">
    <property type="entry name" value="CdaR-like_regulators"/>
</dbReference>
<dbReference type="Proteomes" id="UP000236723">
    <property type="component" value="Unassembled WGS sequence"/>
</dbReference>
<accession>A0A1H6DT08</accession>
<evidence type="ECO:0000259" key="1">
    <source>
        <dbReference type="Pfam" id="PF13556"/>
    </source>
</evidence>
<dbReference type="Gene3D" id="1.10.10.2840">
    <property type="entry name" value="PucR C-terminal helix-turn-helix domain"/>
    <property type="match status" value="1"/>
</dbReference>
<dbReference type="InterPro" id="IPR025736">
    <property type="entry name" value="PucR_C-HTH_dom"/>
</dbReference>
<dbReference type="EMBL" id="FNVO01000021">
    <property type="protein sequence ID" value="SEG88164.1"/>
    <property type="molecule type" value="Genomic_DNA"/>
</dbReference>
<proteinExistence type="predicted"/>
<keyword evidence="4" id="KW-1185">Reference proteome</keyword>
<reference evidence="4" key="1">
    <citation type="submission" date="2016-10" db="EMBL/GenBank/DDBJ databases">
        <authorList>
            <person name="Varghese N."/>
            <person name="Submissions S."/>
        </authorList>
    </citation>
    <scope>NUCLEOTIDE SEQUENCE [LARGE SCALE GENOMIC DNA]</scope>
    <source>
        <strain evidence="4">DSM 43163</strain>
    </source>
</reference>
<dbReference type="InterPro" id="IPR058663">
    <property type="entry name" value="PucR-like_N"/>
</dbReference>
<evidence type="ECO:0000313" key="4">
    <source>
        <dbReference type="Proteomes" id="UP000236723"/>
    </source>
</evidence>
<dbReference type="InterPro" id="IPR042070">
    <property type="entry name" value="PucR_C-HTH_sf"/>
</dbReference>
<dbReference type="PANTHER" id="PTHR33744">
    <property type="entry name" value="CARBOHYDRATE DIACID REGULATOR"/>
    <property type="match status" value="1"/>
</dbReference>
<dbReference type="PANTHER" id="PTHR33744:SF1">
    <property type="entry name" value="DNA-BINDING TRANSCRIPTIONAL ACTIVATOR ADER"/>
    <property type="match status" value="1"/>
</dbReference>
<dbReference type="Pfam" id="PF13556">
    <property type="entry name" value="HTH_30"/>
    <property type="match status" value="1"/>
</dbReference>
<feature type="domain" description="PucR-like N-terminal" evidence="2">
    <location>
        <begin position="11"/>
        <end position="175"/>
    </location>
</feature>
<sequence length="415" mass="45823">MTAMNARSGPWEELPPELAEVLRPELPRLADEIVEEIRHGVPEFDRPLQGAFGAGMRLGVEQALSQFVDRIADPAAHSPHDSHVYRALGRGEFREGRSMDALQAAYRIGARAAWRCFATSTMKAGHSPETLRALAEAVFAYIDEAAAQSVQAYSELAAKATGTLQRRRRRLLELLTDDTRPISREAIAWLAAESAWQMPARVACVALEGAWQERHLVSPAVSPDVLMDLERPDPFLLVPDADGPGRQEMLVRALGDAAFAVGPSVELVDAALSLRLARRTLALCHRGVIASDPPVRAADHLPTLLLFSDEPLADLMSRSEYDPLAQLAPARREPLAETLLALLTEGGSAPEIAARLHVHPQTIRYRMNRLQELYGPRLDDPDWRFHMQIVLRRRLLLDRATGTRPPAPPSPDANR</sequence>
<gene>
    <name evidence="3" type="ORF">SAMN04489712_12189</name>
</gene>
<protein>
    <submittedName>
        <fullName evidence="3">PucR C-terminal helix-turn-helix domain-containing protein</fullName>
    </submittedName>
</protein>
<evidence type="ECO:0000259" key="2">
    <source>
        <dbReference type="Pfam" id="PF25906"/>
    </source>
</evidence>
<organism evidence="3 4">
    <name type="scientific">Thermomonospora echinospora</name>
    <dbReference type="NCBI Taxonomy" id="1992"/>
    <lineage>
        <taxon>Bacteria</taxon>
        <taxon>Bacillati</taxon>
        <taxon>Actinomycetota</taxon>
        <taxon>Actinomycetes</taxon>
        <taxon>Streptosporangiales</taxon>
        <taxon>Thermomonosporaceae</taxon>
        <taxon>Thermomonospora</taxon>
    </lineage>
</organism>
<evidence type="ECO:0000313" key="3">
    <source>
        <dbReference type="EMBL" id="SEG88164.1"/>
    </source>
</evidence>
<feature type="domain" description="PucR C-terminal helix-turn-helix" evidence="1">
    <location>
        <begin position="335"/>
        <end position="392"/>
    </location>
</feature>
<dbReference type="AlphaFoldDB" id="A0A1H6DT08"/>
<name>A0A1H6DT08_9ACTN</name>
<dbReference type="Pfam" id="PF25906">
    <property type="entry name" value="PucR-like_N"/>
    <property type="match status" value="1"/>
</dbReference>